<protein>
    <recommendedName>
        <fullName evidence="6">5-oxoprolinase</fullName>
    </recommendedName>
</protein>
<dbReference type="HOGENOM" id="CLU_002157_1_3_1"/>
<feature type="domain" description="Acetophenone carboxylase-like C-terminal" evidence="3">
    <location>
        <begin position="582"/>
        <end position="761"/>
    </location>
</feature>
<evidence type="ECO:0000259" key="2">
    <source>
        <dbReference type="Pfam" id="PF05378"/>
    </source>
</evidence>
<dbReference type="RefSeq" id="XP_007400488.1">
    <property type="nucleotide sequence ID" value="XM_007400426.1"/>
</dbReference>
<evidence type="ECO:0000313" key="5">
    <source>
        <dbReference type="Proteomes" id="UP000008370"/>
    </source>
</evidence>
<gene>
    <name evidence="4" type="ORF">PHACADRAFT_129239</name>
</gene>
<dbReference type="KEGG" id="pco:PHACADRAFT_129239"/>
<dbReference type="AlphaFoldDB" id="K5VXN0"/>
<dbReference type="GO" id="GO:0005829">
    <property type="term" value="C:cytosol"/>
    <property type="evidence" value="ECO:0007669"/>
    <property type="project" value="TreeGrafter"/>
</dbReference>
<dbReference type="Pfam" id="PF05378">
    <property type="entry name" value="Hydant_A_N"/>
    <property type="match status" value="1"/>
</dbReference>
<feature type="domain" description="Hydantoinase/oxoprolinase N-terminal" evidence="2">
    <location>
        <begin position="11"/>
        <end position="252"/>
    </location>
</feature>
<dbReference type="InParanoid" id="K5VXN0"/>
<dbReference type="GO" id="GO:0017168">
    <property type="term" value="F:5-oxoprolinase (ATP-hydrolyzing) activity"/>
    <property type="evidence" value="ECO:0007669"/>
    <property type="project" value="TreeGrafter"/>
</dbReference>
<accession>K5VXN0</accession>
<dbReference type="Pfam" id="PF19278">
    <property type="entry name" value="Hydant_A_C"/>
    <property type="match status" value="1"/>
</dbReference>
<dbReference type="InterPro" id="IPR045079">
    <property type="entry name" value="Oxoprolinase-like"/>
</dbReference>
<dbReference type="InterPro" id="IPR049517">
    <property type="entry name" value="ACX-like_C"/>
</dbReference>
<evidence type="ECO:0000259" key="3">
    <source>
        <dbReference type="Pfam" id="PF19278"/>
    </source>
</evidence>
<dbReference type="InterPro" id="IPR008040">
    <property type="entry name" value="Hydant_A_N"/>
</dbReference>
<dbReference type="PANTHER" id="PTHR11365">
    <property type="entry name" value="5-OXOPROLINASE RELATED"/>
    <property type="match status" value="1"/>
</dbReference>
<proteinExistence type="predicted"/>
<dbReference type="Proteomes" id="UP000008370">
    <property type="component" value="Unassembled WGS sequence"/>
</dbReference>
<dbReference type="GO" id="GO:0006749">
    <property type="term" value="P:glutathione metabolic process"/>
    <property type="evidence" value="ECO:0007669"/>
    <property type="project" value="TreeGrafter"/>
</dbReference>
<dbReference type="OrthoDB" id="3643at2759"/>
<reference evidence="4 5" key="1">
    <citation type="journal article" date="2012" name="BMC Genomics">
        <title>Comparative genomics of the white-rot fungi, Phanerochaete carnosa and P. chrysosporium, to elucidate the genetic basis of the distinct wood types they colonize.</title>
        <authorList>
            <person name="Suzuki H."/>
            <person name="MacDonald J."/>
            <person name="Syed K."/>
            <person name="Salamov A."/>
            <person name="Hori C."/>
            <person name="Aerts A."/>
            <person name="Henrissat B."/>
            <person name="Wiebenga A."/>
            <person name="vanKuyk P.A."/>
            <person name="Barry K."/>
            <person name="Lindquist E."/>
            <person name="LaButti K."/>
            <person name="Lapidus A."/>
            <person name="Lucas S."/>
            <person name="Coutinho P."/>
            <person name="Gong Y."/>
            <person name="Samejima M."/>
            <person name="Mahadevan R."/>
            <person name="Abou-Zaid M."/>
            <person name="de Vries R.P."/>
            <person name="Igarashi K."/>
            <person name="Yadav J.S."/>
            <person name="Grigoriev I.V."/>
            <person name="Master E.R."/>
        </authorList>
    </citation>
    <scope>NUCLEOTIDE SEQUENCE [LARGE SCALE GENOMIC DNA]</scope>
    <source>
        <strain evidence="4 5">HHB-10118-sp</strain>
    </source>
</reference>
<dbReference type="EMBL" id="JH930477">
    <property type="protein sequence ID" value="EKM51344.1"/>
    <property type="molecule type" value="Genomic_DNA"/>
</dbReference>
<dbReference type="InterPro" id="IPR002821">
    <property type="entry name" value="Hydantoinase_A"/>
</dbReference>
<name>K5VXN0_PHACS</name>
<sequence length="767" mass="83687">MPAVPPDRSIRICADRGGTFCDVYASYPDPENPGQIKEIVVKLLSQDAGNYKDAPTEGIRRVLETATGEGYPKGSVLKTDKIDYIRLSTTVATNALLERKGEKHALLITKGFRDLLLIGNQSRPKIFDLNIRRPPPLYSTVIEVDERVTLVGYTSDPKAEEHAVQFDKDGKVTRGYRGKGWDGEGLADGPGEVVQGLSGEAVRIMKKPDLDAIRKDLQKLYDEGYRSLAAVLCHSYTYPEHELAVGEVAKSIGFKQISLSSQLLPMIKMVPRGVSSTADAYLTPILKIYLDGFFSGFDEKLKDGRLRSPRVEFMGSDGGLVDLNNFSGLKSILSGPAGGVVGHALTSWDPDRKHPVIGLDVGGTSTDVSRFDGRYEVVYETTTAGVTIQSPQLDINTVAAGGGSCLTFQSGLFRAGPHSAGADPGPACYRKGGPLAVTDANLILGRLVPRYFPKIFGKNADEPLDAQASLTKFEELAKEINATYDKGLDLDEVVYGFIKVANETMCRPIRALTEARGYALHKHVLASFGGAGGQHACEIAKLLGIKTILIHRYSSILSAYGLALADRAFELQEPSSTFYTAQNRPTLKARLDKLDADVRAELKRQGFEGEHVHTERMLNMRFEGTDTALMVLPADEDGDGQEDFEAAFRRVYKAEFGFLLETKTVTVDDVKVRGIGKTFDKLGESVYAELEKLETRPVDRAKADTTHSTYFDGVGRVEDTPVFLFSSLHTGDTLEGPAMIIDDTQTIVLIPGAKATLTSKHLYITVE</sequence>
<evidence type="ECO:0000313" key="4">
    <source>
        <dbReference type="EMBL" id="EKM51344.1"/>
    </source>
</evidence>
<evidence type="ECO:0000259" key="1">
    <source>
        <dbReference type="Pfam" id="PF01968"/>
    </source>
</evidence>
<evidence type="ECO:0008006" key="6">
    <source>
        <dbReference type="Google" id="ProtNLM"/>
    </source>
</evidence>
<feature type="domain" description="Hydantoinase A/oxoprolinase" evidence="1">
    <location>
        <begin position="272"/>
        <end position="568"/>
    </location>
</feature>
<dbReference type="Pfam" id="PF01968">
    <property type="entry name" value="Hydantoinase_A"/>
    <property type="match status" value="1"/>
</dbReference>
<dbReference type="GeneID" id="18908132"/>
<dbReference type="STRING" id="650164.K5VXN0"/>
<dbReference type="PANTHER" id="PTHR11365:SF2">
    <property type="entry name" value="5-OXOPROLINASE"/>
    <property type="match status" value="1"/>
</dbReference>
<keyword evidence="5" id="KW-1185">Reference proteome</keyword>
<organism evidence="4 5">
    <name type="scientific">Phanerochaete carnosa (strain HHB-10118-sp)</name>
    <name type="common">White-rot fungus</name>
    <name type="synonym">Peniophora carnosa</name>
    <dbReference type="NCBI Taxonomy" id="650164"/>
    <lineage>
        <taxon>Eukaryota</taxon>
        <taxon>Fungi</taxon>
        <taxon>Dikarya</taxon>
        <taxon>Basidiomycota</taxon>
        <taxon>Agaricomycotina</taxon>
        <taxon>Agaricomycetes</taxon>
        <taxon>Polyporales</taxon>
        <taxon>Phanerochaetaceae</taxon>
        <taxon>Phanerochaete</taxon>
    </lineage>
</organism>
<dbReference type="FunCoup" id="K5VXN0">
    <property type="interactions" value="117"/>
</dbReference>